<dbReference type="PANTHER" id="PTHR10366:SF564">
    <property type="entry name" value="STEROL-4-ALPHA-CARBOXYLATE 3-DEHYDROGENASE, DECARBOXYLATING"/>
    <property type="match status" value="1"/>
</dbReference>
<comment type="similarity">
    <text evidence="2">Belongs to the NAD(P)-dependent epimerase/dehydratase family. Dihydroflavonol-4-reductase subfamily.</text>
</comment>
<dbReference type="EMBL" id="QLNQ01000020">
    <property type="protein sequence ID" value="RCK65296.1"/>
    <property type="molecule type" value="Genomic_DNA"/>
</dbReference>
<evidence type="ECO:0000256" key="1">
    <source>
        <dbReference type="ARBA" id="ARBA00023002"/>
    </source>
</evidence>
<proteinExistence type="inferred from homology"/>
<name>A0A367YHD2_9ASCO</name>
<comment type="caution">
    <text evidence="3">The sequence shown here is derived from an EMBL/GenBank/DDBJ whole genome shotgun (WGS) entry which is preliminary data.</text>
</comment>
<dbReference type="AlphaFoldDB" id="A0A367YHD2"/>
<dbReference type="STRING" id="5486.A0A367YHD2"/>
<dbReference type="PANTHER" id="PTHR10366">
    <property type="entry name" value="NAD DEPENDENT EPIMERASE/DEHYDRATASE"/>
    <property type="match status" value="1"/>
</dbReference>
<dbReference type="InterPro" id="IPR050425">
    <property type="entry name" value="NAD(P)_dehydrat-like"/>
</dbReference>
<dbReference type="GO" id="GO:0016616">
    <property type="term" value="F:oxidoreductase activity, acting on the CH-OH group of donors, NAD or NADP as acceptor"/>
    <property type="evidence" value="ECO:0007669"/>
    <property type="project" value="TreeGrafter"/>
</dbReference>
<dbReference type="Proteomes" id="UP000253472">
    <property type="component" value="Unassembled WGS sequence"/>
</dbReference>
<organism evidence="3 4">
    <name type="scientific">Candida viswanathii</name>
    <dbReference type="NCBI Taxonomy" id="5486"/>
    <lineage>
        <taxon>Eukaryota</taxon>
        <taxon>Fungi</taxon>
        <taxon>Dikarya</taxon>
        <taxon>Ascomycota</taxon>
        <taxon>Saccharomycotina</taxon>
        <taxon>Pichiomycetes</taxon>
        <taxon>Debaryomycetaceae</taxon>
        <taxon>Candida/Lodderomyces clade</taxon>
        <taxon>Candida</taxon>
    </lineage>
</organism>
<keyword evidence="1" id="KW-0560">Oxidoreductase</keyword>
<evidence type="ECO:0000313" key="3">
    <source>
        <dbReference type="EMBL" id="RCK65296.1"/>
    </source>
</evidence>
<dbReference type="OrthoDB" id="2735536at2759"/>
<reference evidence="3 4" key="1">
    <citation type="submission" date="2018-06" db="EMBL/GenBank/DDBJ databases">
        <title>Whole genome sequencing of Candida tropicalis (genome annotated by CSBL at Korea University).</title>
        <authorList>
            <person name="Ahn J."/>
        </authorList>
    </citation>
    <scope>NUCLEOTIDE SEQUENCE [LARGE SCALE GENOMIC DNA]</scope>
    <source>
        <strain evidence="3 4">ATCC 20962</strain>
    </source>
</reference>
<dbReference type="SUPFAM" id="SSF51735">
    <property type="entry name" value="NAD(P)-binding Rossmann-fold domains"/>
    <property type="match status" value="1"/>
</dbReference>
<sequence>MSIIVTGASGYVGSISSLSSYPTTTPPESRRHNRAQLDAPHALDAVLDAHQDARTYVSTALVVSFTAATPPPRSSTHPSIVRNTLESIRDHAPGIKRVVLTSSSASVVGPDKAFGYAGKYAEDEWSPLTYDMGKTNGTMAENKDDVKFDVVAIMPGLIVGPARFDSEVTKDSQPSTAGMIGGLLKLGRDGRSPMAAGAVDVRDVAKVHGSL</sequence>
<dbReference type="Gene3D" id="3.40.50.720">
    <property type="entry name" value="NAD(P)-binding Rossmann-like Domain"/>
    <property type="match status" value="1"/>
</dbReference>
<protein>
    <submittedName>
        <fullName evidence="3">NADPH-dependent methylglyoxal reductase GRE2</fullName>
    </submittedName>
</protein>
<evidence type="ECO:0000313" key="4">
    <source>
        <dbReference type="Proteomes" id="UP000253472"/>
    </source>
</evidence>
<evidence type="ECO:0000256" key="2">
    <source>
        <dbReference type="ARBA" id="ARBA00023445"/>
    </source>
</evidence>
<accession>A0A367YHD2</accession>
<keyword evidence="4" id="KW-1185">Reference proteome</keyword>
<gene>
    <name evidence="3" type="primary">GRE2</name>
    <name evidence="3" type="ORF">Cantr_01225</name>
</gene>
<dbReference type="InterPro" id="IPR036291">
    <property type="entry name" value="NAD(P)-bd_dom_sf"/>
</dbReference>